<dbReference type="EMBL" id="PGFZ01000001">
    <property type="protein sequence ID" value="POZ53062.1"/>
    <property type="molecule type" value="Genomic_DNA"/>
</dbReference>
<reference evidence="1 2" key="1">
    <citation type="submission" date="2017-11" db="EMBL/GenBank/DDBJ databases">
        <title>Draft Genome Sequence of Methylobacter psychrotolerans Sph1T, an Obligate Methanotroph from Low-Temperature Environments.</title>
        <authorList>
            <person name="Oshkin I.Y."/>
            <person name="Miroshnikov K."/>
            <person name="Belova S.E."/>
            <person name="Korzhenkov A."/>
            <person name="Toshchakov S.V."/>
            <person name="Dedysh S.N."/>
        </authorList>
    </citation>
    <scope>NUCLEOTIDE SEQUENCE [LARGE SCALE GENOMIC DNA]</scope>
    <source>
        <strain evidence="1 2">Sph1</strain>
    </source>
</reference>
<gene>
    <name evidence="1" type="ORF">AADEFJLK_00071</name>
</gene>
<accession>A0A2S5CQN6</accession>
<dbReference type="AlphaFoldDB" id="A0A2S5CQN6"/>
<sequence>MTDMDIEAEYWTRHYENNPDEYANPFFDSAAALESVDLSEFEDIINDHYQYKSG</sequence>
<organism evidence="1 2">
    <name type="scientific">Methylovulum psychrotolerans</name>
    <dbReference type="NCBI Taxonomy" id="1704499"/>
    <lineage>
        <taxon>Bacteria</taxon>
        <taxon>Pseudomonadati</taxon>
        <taxon>Pseudomonadota</taxon>
        <taxon>Gammaproteobacteria</taxon>
        <taxon>Methylococcales</taxon>
        <taxon>Methylococcaceae</taxon>
        <taxon>Methylovulum</taxon>
    </lineage>
</organism>
<proteinExistence type="predicted"/>
<evidence type="ECO:0000313" key="2">
    <source>
        <dbReference type="Proteomes" id="UP000237423"/>
    </source>
</evidence>
<dbReference type="Proteomes" id="UP000237423">
    <property type="component" value="Unassembled WGS sequence"/>
</dbReference>
<dbReference type="RefSeq" id="WP_170064992.1">
    <property type="nucleotide sequence ID" value="NZ_PGFZ01000001.1"/>
</dbReference>
<protein>
    <submittedName>
        <fullName evidence="1">Uncharacterized protein</fullName>
    </submittedName>
</protein>
<evidence type="ECO:0000313" key="1">
    <source>
        <dbReference type="EMBL" id="POZ53062.1"/>
    </source>
</evidence>
<comment type="caution">
    <text evidence="1">The sequence shown here is derived from an EMBL/GenBank/DDBJ whole genome shotgun (WGS) entry which is preliminary data.</text>
</comment>
<name>A0A2S5CQN6_9GAMM</name>